<evidence type="ECO:0000259" key="1">
    <source>
        <dbReference type="Pfam" id="PF12697"/>
    </source>
</evidence>
<dbReference type="GO" id="GO:0042952">
    <property type="term" value="P:beta-ketoadipate pathway"/>
    <property type="evidence" value="ECO:0007669"/>
    <property type="project" value="InterPro"/>
</dbReference>
<feature type="domain" description="AB hydrolase-1" evidence="1">
    <location>
        <begin position="27"/>
        <end position="252"/>
    </location>
</feature>
<evidence type="ECO:0000313" key="3">
    <source>
        <dbReference type="Proteomes" id="UP000076335"/>
    </source>
</evidence>
<dbReference type="InterPro" id="IPR050266">
    <property type="entry name" value="AB_hydrolase_sf"/>
</dbReference>
<dbReference type="EMBL" id="LPVY01000022">
    <property type="protein sequence ID" value="KZB61765.1"/>
    <property type="molecule type" value="Genomic_DNA"/>
</dbReference>
<reference evidence="2 3" key="1">
    <citation type="submission" date="2015-12" db="EMBL/GenBank/DDBJ databases">
        <title>Genome sequence of Thalassospira lucentensis MCCC 1A02072.</title>
        <authorList>
            <person name="Lu L."/>
            <person name="Lai Q."/>
            <person name="Shao Z."/>
            <person name="Qian P."/>
        </authorList>
    </citation>
    <scope>NUCLEOTIDE SEQUENCE [LARGE SCALE GENOMIC DNA]</scope>
    <source>
        <strain evidence="2 3">MCCC 1A02072</strain>
    </source>
</reference>
<dbReference type="GO" id="GO:0047570">
    <property type="term" value="F:3-oxoadipate enol-lactonase activity"/>
    <property type="evidence" value="ECO:0007669"/>
    <property type="project" value="InterPro"/>
</dbReference>
<gene>
    <name evidence="2" type="ORF">AUP42_05815</name>
</gene>
<dbReference type="GO" id="GO:0016020">
    <property type="term" value="C:membrane"/>
    <property type="evidence" value="ECO:0007669"/>
    <property type="project" value="TreeGrafter"/>
</dbReference>
<dbReference type="OrthoDB" id="9801400at2"/>
<dbReference type="Gene3D" id="3.40.50.1820">
    <property type="entry name" value="alpha/beta hydrolase"/>
    <property type="match status" value="1"/>
</dbReference>
<dbReference type="RefSeq" id="WP_062953074.1">
    <property type="nucleotide sequence ID" value="NZ_LPVY01000022.1"/>
</dbReference>
<dbReference type="PANTHER" id="PTHR43798">
    <property type="entry name" value="MONOACYLGLYCEROL LIPASE"/>
    <property type="match status" value="1"/>
</dbReference>
<comment type="caution">
    <text evidence="2">The sequence shown here is derived from an EMBL/GenBank/DDBJ whole genome shotgun (WGS) entry which is preliminary data.</text>
</comment>
<dbReference type="PANTHER" id="PTHR43798:SF20">
    <property type="entry name" value="2-SUCCINYL-6-HYDROXY-2,4-CYCLOHEXADIENE-1-CARBOXYLATE SYNTHASE-RELATED"/>
    <property type="match status" value="1"/>
</dbReference>
<protein>
    <submittedName>
        <fullName evidence="2">3-oxoadipate enol-lactonase</fullName>
    </submittedName>
</protein>
<sequence>MSLQVAPINGTHIHYCQTGPKDGPALVFSNSLGTDLRIWNDVVAAFADRFNVITYDKRGHGLSGIGGADYNIDLHANDLIGLLDYLGVKDVIICGLSVGGLIAQKVTELVPARVRGLILCDTAPKLGDADGWNMRINAIREGGIEVLGDAIIERWLSPTYRRERPVETAMYRDMLVRTTVEGYVGTCVALRDGDLRDAATRISVPVLCICGSDDLATPPDVVREMAGMIPGAQFELINGVGHLPCLETPELLSRLIDRFIKEKNLV</sequence>
<dbReference type="SUPFAM" id="SSF53474">
    <property type="entry name" value="alpha/beta-Hydrolases"/>
    <property type="match status" value="1"/>
</dbReference>
<proteinExistence type="predicted"/>
<evidence type="ECO:0000313" key="2">
    <source>
        <dbReference type="EMBL" id="KZB61765.1"/>
    </source>
</evidence>
<dbReference type="Pfam" id="PF12697">
    <property type="entry name" value="Abhydrolase_6"/>
    <property type="match status" value="1"/>
</dbReference>
<dbReference type="InterPro" id="IPR026968">
    <property type="entry name" value="PcaD/CatD"/>
</dbReference>
<organism evidence="2 3">
    <name type="scientific">Thalassospira lucentensis</name>
    <dbReference type="NCBI Taxonomy" id="168935"/>
    <lineage>
        <taxon>Bacteria</taxon>
        <taxon>Pseudomonadati</taxon>
        <taxon>Pseudomonadota</taxon>
        <taxon>Alphaproteobacteria</taxon>
        <taxon>Rhodospirillales</taxon>
        <taxon>Thalassospiraceae</taxon>
        <taxon>Thalassospira</taxon>
    </lineage>
</organism>
<dbReference type="NCBIfam" id="TIGR02427">
    <property type="entry name" value="protocat_pcaD"/>
    <property type="match status" value="1"/>
</dbReference>
<dbReference type="InterPro" id="IPR000073">
    <property type="entry name" value="AB_hydrolase_1"/>
</dbReference>
<name>A0A154L1D5_9PROT</name>
<accession>A0A154L1D5</accession>
<dbReference type="PRINTS" id="PR00111">
    <property type="entry name" value="ABHYDROLASE"/>
</dbReference>
<dbReference type="Proteomes" id="UP000076335">
    <property type="component" value="Unassembled WGS sequence"/>
</dbReference>
<dbReference type="InterPro" id="IPR029058">
    <property type="entry name" value="AB_hydrolase_fold"/>
</dbReference>
<dbReference type="AlphaFoldDB" id="A0A154L1D5"/>